<evidence type="ECO:0000256" key="1">
    <source>
        <dbReference type="SAM" id="MobiDB-lite"/>
    </source>
</evidence>
<dbReference type="EMBL" id="BIFT01000001">
    <property type="protein sequence ID" value="GCE27530.1"/>
    <property type="molecule type" value="Genomic_DNA"/>
</dbReference>
<dbReference type="AlphaFoldDB" id="A0A402B8A9"/>
<protein>
    <submittedName>
        <fullName evidence="2">Uncharacterized protein</fullName>
    </submittedName>
</protein>
<organism evidence="2 3">
    <name type="scientific">Dictyobacter alpinus</name>
    <dbReference type="NCBI Taxonomy" id="2014873"/>
    <lineage>
        <taxon>Bacteria</taxon>
        <taxon>Bacillati</taxon>
        <taxon>Chloroflexota</taxon>
        <taxon>Ktedonobacteria</taxon>
        <taxon>Ktedonobacterales</taxon>
        <taxon>Dictyobacteraceae</taxon>
        <taxon>Dictyobacter</taxon>
    </lineage>
</organism>
<feature type="region of interest" description="Disordered" evidence="1">
    <location>
        <begin position="184"/>
        <end position="204"/>
    </location>
</feature>
<dbReference type="RefSeq" id="WP_126627867.1">
    <property type="nucleotide sequence ID" value="NZ_BIFT01000001.1"/>
</dbReference>
<evidence type="ECO:0000313" key="3">
    <source>
        <dbReference type="Proteomes" id="UP000287171"/>
    </source>
</evidence>
<dbReference type="OrthoDB" id="21421at2"/>
<keyword evidence="3" id="KW-1185">Reference proteome</keyword>
<dbReference type="Proteomes" id="UP000287171">
    <property type="component" value="Unassembled WGS sequence"/>
</dbReference>
<name>A0A402B8A9_9CHLR</name>
<evidence type="ECO:0000313" key="2">
    <source>
        <dbReference type="EMBL" id="GCE27530.1"/>
    </source>
</evidence>
<feature type="compositionally biased region" description="Basic residues" evidence="1">
    <location>
        <begin position="192"/>
        <end position="204"/>
    </location>
</feature>
<accession>A0A402B8A9</accession>
<gene>
    <name evidence="2" type="ORF">KDA_30140</name>
</gene>
<proteinExistence type="predicted"/>
<comment type="caution">
    <text evidence="2">The sequence shown here is derived from an EMBL/GenBank/DDBJ whole genome shotgun (WGS) entry which is preliminary data.</text>
</comment>
<reference evidence="3" key="1">
    <citation type="submission" date="2018-12" db="EMBL/GenBank/DDBJ databases">
        <title>Tengunoibacter tsumagoiensis gen. nov., sp. nov., Dictyobacter kobayashii sp. nov., D. alpinus sp. nov., and D. joshuensis sp. nov. and description of Dictyobacteraceae fam. nov. within the order Ktedonobacterales isolated from Tengu-no-mugimeshi.</title>
        <authorList>
            <person name="Wang C.M."/>
            <person name="Zheng Y."/>
            <person name="Sakai Y."/>
            <person name="Toyoda A."/>
            <person name="Minakuchi Y."/>
            <person name="Abe K."/>
            <person name="Yokota A."/>
            <person name="Yabe S."/>
        </authorList>
    </citation>
    <scope>NUCLEOTIDE SEQUENCE [LARGE SCALE GENOMIC DNA]</scope>
    <source>
        <strain evidence="3">Uno16</strain>
    </source>
</reference>
<sequence>MDAFDELAGPDLYSLDPNGGVLVVTVYWRPCAKDPNPDQPGEKLFALSYLPTDASDPCHGGSGKHFAACCQSLSYWRPVCPNPDMQGYSLMHSQSAYFTHIPEDVVYAFLQNDLRLFAVEDSPPHDFWLYLGDPAFDAPLGILCFGDYQLQENYSLTVSALSDTRMKVLLDLLKPLNLDAPQIHRDPFPRVAKPRRRESGRKRR</sequence>